<dbReference type="InterPro" id="IPR000994">
    <property type="entry name" value="Pept_M24"/>
</dbReference>
<dbReference type="InterPro" id="IPR029149">
    <property type="entry name" value="Creatin/AminoP/Spt16_N"/>
</dbReference>
<feature type="compositionally biased region" description="Polar residues" evidence="2">
    <location>
        <begin position="482"/>
        <end position="495"/>
    </location>
</feature>
<comment type="subunit">
    <text evidence="1">Component of the FACT complex.</text>
</comment>
<keyword evidence="1" id="KW-0805">Transcription regulation</keyword>
<feature type="region of interest" description="Disordered" evidence="2">
    <location>
        <begin position="472"/>
        <end position="512"/>
    </location>
</feature>
<keyword evidence="5" id="KW-1185">Reference proteome</keyword>
<dbReference type="EMBL" id="PGCJ01001064">
    <property type="protein sequence ID" value="PLW10319.1"/>
    <property type="molecule type" value="Genomic_DNA"/>
</dbReference>
<dbReference type="GO" id="GO:0031491">
    <property type="term" value="F:nucleosome binding"/>
    <property type="evidence" value="ECO:0007669"/>
    <property type="project" value="TreeGrafter"/>
</dbReference>
<keyword evidence="1" id="KW-0804">Transcription</keyword>
<comment type="similarity">
    <text evidence="1">Belongs to the peptidase M24 family. SPT16 subfamily.</text>
</comment>
<comment type="function">
    <text evidence="1">Component of the FACT complex, a general chromatin factor that acts to reorganize nucleosomes. The FACT complex is involved in multiple processes that require DNA as a template such as mRNA elongation, DNA replication and DNA repair. During transcription elongation the FACT complex acts as a histone chaperone that both destabilizes and restores nucleosomal structure. It facilitates the passage of RNA polymerase II and transcription by promoting the dissociation of one histone H2A-H2B dimer from the nucleosome, then subsequently promotes the reestablishment of the nucleosome following the passage of RNA polymerase II.</text>
</comment>
<dbReference type="Gene3D" id="3.40.350.10">
    <property type="entry name" value="Creatinase/prolidase N-terminal domain"/>
    <property type="match status" value="1"/>
</dbReference>
<proteinExistence type="inferred from homology"/>
<dbReference type="PANTHER" id="PTHR13980:SF15">
    <property type="entry name" value="FACT COMPLEX SUBUNIT SPT16"/>
    <property type="match status" value="1"/>
</dbReference>
<dbReference type="PANTHER" id="PTHR13980">
    <property type="entry name" value="CDC68 RELATED"/>
    <property type="match status" value="1"/>
</dbReference>
<reference evidence="4 5" key="1">
    <citation type="submission" date="2017-11" db="EMBL/GenBank/DDBJ databases">
        <title>De novo assembly and phasing of dikaryotic genomes from two isolates of Puccinia coronata f. sp. avenae, the causal agent of oat crown rust.</title>
        <authorList>
            <person name="Miller M.E."/>
            <person name="Zhang Y."/>
            <person name="Omidvar V."/>
            <person name="Sperschneider J."/>
            <person name="Schwessinger B."/>
            <person name="Raley C."/>
            <person name="Palmer J.M."/>
            <person name="Garnica D."/>
            <person name="Upadhyaya N."/>
            <person name="Rathjen J."/>
            <person name="Taylor J.M."/>
            <person name="Park R.F."/>
            <person name="Dodds P.N."/>
            <person name="Hirsch C.D."/>
            <person name="Kianian S.F."/>
            <person name="Figueroa M."/>
        </authorList>
    </citation>
    <scope>NUCLEOTIDE SEQUENCE [LARGE SCALE GENOMIC DNA]</scope>
    <source>
        <strain evidence="4">12NC29</strain>
    </source>
</reference>
<dbReference type="Proteomes" id="UP000235388">
    <property type="component" value="Unassembled WGS sequence"/>
</dbReference>
<comment type="caution">
    <text evidence="4">The sequence shown here is derived from an EMBL/GenBank/DDBJ whole genome shotgun (WGS) entry which is preliminary data.</text>
</comment>
<dbReference type="AlphaFoldDB" id="A0A2N5SAQ6"/>
<dbReference type="GO" id="GO:0006281">
    <property type="term" value="P:DNA repair"/>
    <property type="evidence" value="ECO:0007669"/>
    <property type="project" value="UniProtKB-UniRule"/>
</dbReference>
<comment type="subcellular location">
    <subcellularLocation>
        <location evidence="1">Nucleus</location>
    </subcellularLocation>
    <subcellularLocation>
        <location evidence="1">Chromosome</location>
    </subcellularLocation>
</comment>
<dbReference type="InterPro" id="IPR040258">
    <property type="entry name" value="Spt16"/>
</dbReference>
<dbReference type="GO" id="GO:0006368">
    <property type="term" value="P:transcription elongation by RNA polymerase II"/>
    <property type="evidence" value="ECO:0007669"/>
    <property type="project" value="TreeGrafter"/>
</dbReference>
<dbReference type="InterPro" id="IPR036005">
    <property type="entry name" value="Creatinase/aminopeptidase-like"/>
</dbReference>
<evidence type="ECO:0000256" key="1">
    <source>
        <dbReference type="RuleBase" id="RU367052"/>
    </source>
</evidence>
<sequence>MLYRTVIFITRDTVIFICPRSEAELRAPLATEPGQDPAPSILVKVLVKPKGLLGHDKIWRELLKSVEAVTSQSKQIGRIQKDKQFPDWLSFLKYERKEALLRDTTDISAGLSYILAPKPPKDLSPTNVTAARQADRSNKGWNGNFDSKDAILRFPPAVRSKGDDNFSKHSPRRHERIENTGVFSTALGIQSRLCCSSVGRTFMVDPHPSQQAYYSYLLELQRFALGELKDGLTANQFDALVKRKVKKEQPRLSLPNYFGTCMGNQMDDQLLKLGPKCFKVLKKDMVFRLSLAFIKIKGFERKYACSLRITDTVLIGKECWTILCDGRKDSSEVTFFLNSNQREFNQTGGAGWMKHSEDDGSTGNKDWTKNSEDDGPTGNEDWIKNSEDDSPDSENDTESDNHHRSTKRKNHNPGSGKRAAEGSRQYPNSKRREQNWRVKLRGNAQPVKEESNVLQNVDNTWIEFEVPSNMEVEPDHCETKNHQGSSATKATTHTGNQRKRFGKKKKIKGEHA</sequence>
<dbReference type="SUPFAM" id="SSF55920">
    <property type="entry name" value="Creatinase/aminopeptidase"/>
    <property type="match status" value="1"/>
</dbReference>
<dbReference type="GO" id="GO:0035101">
    <property type="term" value="C:FACT complex"/>
    <property type="evidence" value="ECO:0007669"/>
    <property type="project" value="UniProtKB-UniRule"/>
</dbReference>
<keyword evidence="1" id="KW-0158">Chromosome</keyword>
<accession>A0A2N5SAQ6</accession>
<dbReference type="GO" id="GO:0006260">
    <property type="term" value="P:DNA replication"/>
    <property type="evidence" value="ECO:0007669"/>
    <property type="project" value="UniProtKB-KW"/>
</dbReference>
<gene>
    <name evidence="4" type="ORF">PCANC_23183</name>
</gene>
<dbReference type="Pfam" id="PF00557">
    <property type="entry name" value="Peptidase_M24"/>
    <property type="match status" value="1"/>
</dbReference>
<protein>
    <recommendedName>
        <fullName evidence="1">FACT complex subunit</fullName>
    </recommendedName>
</protein>
<evidence type="ECO:0000313" key="4">
    <source>
        <dbReference type="EMBL" id="PLW10319.1"/>
    </source>
</evidence>
<organism evidence="4 5">
    <name type="scientific">Puccinia coronata f. sp. avenae</name>
    <dbReference type="NCBI Taxonomy" id="200324"/>
    <lineage>
        <taxon>Eukaryota</taxon>
        <taxon>Fungi</taxon>
        <taxon>Dikarya</taxon>
        <taxon>Basidiomycota</taxon>
        <taxon>Pucciniomycotina</taxon>
        <taxon>Pucciniomycetes</taxon>
        <taxon>Pucciniales</taxon>
        <taxon>Pucciniaceae</taxon>
        <taxon>Puccinia</taxon>
    </lineage>
</organism>
<dbReference type="Gene3D" id="3.90.230.10">
    <property type="entry name" value="Creatinase/methionine aminopeptidase superfamily"/>
    <property type="match status" value="1"/>
</dbReference>
<keyword evidence="1" id="KW-0234">DNA repair</keyword>
<keyword evidence="1" id="KW-0227">DNA damage</keyword>
<evidence type="ECO:0000256" key="2">
    <source>
        <dbReference type="SAM" id="MobiDB-lite"/>
    </source>
</evidence>
<dbReference type="STRING" id="200324.A0A2N5SAQ6"/>
<feature type="domain" description="Peptidase M24" evidence="3">
    <location>
        <begin position="153"/>
        <end position="316"/>
    </location>
</feature>
<evidence type="ECO:0000259" key="3">
    <source>
        <dbReference type="Pfam" id="PF00557"/>
    </source>
</evidence>
<name>A0A2N5SAQ6_9BASI</name>
<keyword evidence="1" id="KW-0539">Nucleus</keyword>
<dbReference type="OrthoDB" id="2496911at2759"/>
<feature type="region of interest" description="Disordered" evidence="2">
    <location>
        <begin position="347"/>
        <end position="451"/>
    </location>
</feature>
<evidence type="ECO:0000313" key="5">
    <source>
        <dbReference type="Proteomes" id="UP000235388"/>
    </source>
</evidence>
<feature type="compositionally biased region" description="Basic residues" evidence="2">
    <location>
        <begin position="496"/>
        <end position="512"/>
    </location>
</feature>
<keyword evidence="1" id="KW-0235">DNA replication</keyword>
<feature type="compositionally biased region" description="Acidic residues" evidence="2">
    <location>
        <begin position="388"/>
        <end position="398"/>
    </location>
</feature>